<dbReference type="GO" id="GO:0008270">
    <property type="term" value="F:zinc ion binding"/>
    <property type="evidence" value="ECO:0007669"/>
    <property type="project" value="InterPro"/>
</dbReference>
<keyword evidence="1" id="KW-0540">Nuclease</keyword>
<keyword evidence="4" id="KW-0255">Endonuclease</keyword>
<feature type="domain" description="HNH nuclease" evidence="3">
    <location>
        <begin position="53"/>
        <end position="108"/>
    </location>
</feature>
<name>A0A8S5SJN1_9CAUD</name>
<evidence type="ECO:0000256" key="1">
    <source>
        <dbReference type="ARBA" id="ARBA00022722"/>
    </source>
</evidence>
<dbReference type="CDD" id="cd00085">
    <property type="entry name" value="HNHc"/>
    <property type="match status" value="1"/>
</dbReference>
<reference evidence="4" key="1">
    <citation type="journal article" date="2021" name="Proc. Natl. Acad. Sci. U.S.A.">
        <title>A Catalog of Tens of Thousands of Viruses from Human Metagenomes Reveals Hidden Associations with Chronic Diseases.</title>
        <authorList>
            <person name="Tisza M.J."/>
            <person name="Buck C.B."/>
        </authorList>
    </citation>
    <scope>NUCLEOTIDE SEQUENCE</scope>
    <source>
        <strain evidence="4">CtFIm6</strain>
    </source>
</reference>
<dbReference type="GO" id="GO:0004519">
    <property type="term" value="F:endonuclease activity"/>
    <property type="evidence" value="ECO:0007669"/>
    <property type="project" value="UniProtKB-KW"/>
</dbReference>
<evidence type="ECO:0000256" key="2">
    <source>
        <dbReference type="ARBA" id="ARBA00022801"/>
    </source>
</evidence>
<proteinExistence type="predicted"/>
<evidence type="ECO:0000259" key="3">
    <source>
        <dbReference type="SMART" id="SM00507"/>
    </source>
</evidence>
<dbReference type="EMBL" id="BK032608">
    <property type="protein sequence ID" value="DAF51027.1"/>
    <property type="molecule type" value="Genomic_DNA"/>
</dbReference>
<dbReference type="PANTHER" id="PTHR41286">
    <property type="entry name" value="HNH NUCLEASE YAJD-RELATED"/>
    <property type="match status" value="1"/>
</dbReference>
<dbReference type="PANTHER" id="PTHR41286:SF1">
    <property type="entry name" value="HNH NUCLEASE YAJD-RELATED"/>
    <property type="match status" value="1"/>
</dbReference>
<dbReference type="InterPro" id="IPR002711">
    <property type="entry name" value="HNH"/>
</dbReference>
<dbReference type="Gene3D" id="1.10.30.50">
    <property type="match status" value="1"/>
</dbReference>
<keyword evidence="2" id="KW-0378">Hydrolase</keyword>
<dbReference type="Pfam" id="PF01844">
    <property type="entry name" value="HNH"/>
    <property type="match status" value="1"/>
</dbReference>
<evidence type="ECO:0000313" key="4">
    <source>
        <dbReference type="EMBL" id="DAF51027.1"/>
    </source>
</evidence>
<dbReference type="GO" id="GO:0003676">
    <property type="term" value="F:nucleic acid binding"/>
    <property type="evidence" value="ECO:0007669"/>
    <property type="project" value="InterPro"/>
</dbReference>
<dbReference type="GO" id="GO:0016787">
    <property type="term" value="F:hydrolase activity"/>
    <property type="evidence" value="ECO:0007669"/>
    <property type="project" value="UniProtKB-KW"/>
</dbReference>
<accession>A0A8S5SJN1</accession>
<dbReference type="InterPro" id="IPR003615">
    <property type="entry name" value="HNH_nuc"/>
</dbReference>
<organism evidence="4">
    <name type="scientific">Siphoviridae sp. ctFIm6</name>
    <dbReference type="NCBI Taxonomy" id="2827818"/>
    <lineage>
        <taxon>Viruses</taxon>
        <taxon>Duplodnaviria</taxon>
        <taxon>Heunggongvirae</taxon>
        <taxon>Uroviricota</taxon>
        <taxon>Caudoviricetes</taxon>
    </lineage>
</organism>
<sequence>MAMKPLRPCRHPGCSALVRDGYCGAHQPKRTDDRSEEAKSWHWMYRTDKWLRELRPEQLLREPFCRECSKRGIRTRATDVDHIVDHKGDWDVFCDPSNLESLCHSCHSRKTARELWQNRTEKKRR</sequence>
<protein>
    <submittedName>
        <fullName evidence="4">HNH endonuclease</fullName>
    </submittedName>
</protein>
<dbReference type="SMART" id="SM00507">
    <property type="entry name" value="HNHc"/>
    <property type="match status" value="1"/>
</dbReference>